<dbReference type="GO" id="GO:0071949">
    <property type="term" value="F:FAD binding"/>
    <property type="evidence" value="ECO:0007669"/>
    <property type="project" value="InterPro"/>
</dbReference>
<accession>A0A1H4D7Y0</accession>
<keyword evidence="1" id="KW-0560">Oxidoreductase</keyword>
<dbReference type="SUPFAM" id="SSF51905">
    <property type="entry name" value="FAD/NAD(P)-binding domain"/>
    <property type="match status" value="1"/>
</dbReference>
<organism evidence="3 4">
    <name type="scientific">Thalassobacillus cyri</name>
    <dbReference type="NCBI Taxonomy" id="571932"/>
    <lineage>
        <taxon>Bacteria</taxon>
        <taxon>Bacillati</taxon>
        <taxon>Bacillota</taxon>
        <taxon>Bacilli</taxon>
        <taxon>Bacillales</taxon>
        <taxon>Bacillaceae</taxon>
        <taxon>Thalassobacillus</taxon>
    </lineage>
</organism>
<dbReference type="Pfam" id="PF01494">
    <property type="entry name" value="FAD_binding_3"/>
    <property type="match status" value="1"/>
</dbReference>
<dbReference type="PRINTS" id="PR00420">
    <property type="entry name" value="RNGMNOXGNASE"/>
</dbReference>
<dbReference type="PANTHER" id="PTHR43476">
    <property type="entry name" value="3-(3-HYDROXY-PHENYL)PROPIONATE/3-HYDROXYCINNAMIC ACID HYDROXYLASE"/>
    <property type="match status" value="1"/>
</dbReference>
<evidence type="ECO:0000313" key="4">
    <source>
        <dbReference type="Proteomes" id="UP000198584"/>
    </source>
</evidence>
<feature type="domain" description="FAD-binding" evidence="2">
    <location>
        <begin position="3"/>
        <end position="347"/>
    </location>
</feature>
<dbReference type="InterPro" id="IPR036188">
    <property type="entry name" value="FAD/NAD-bd_sf"/>
</dbReference>
<evidence type="ECO:0000256" key="1">
    <source>
        <dbReference type="ARBA" id="ARBA00023002"/>
    </source>
</evidence>
<evidence type="ECO:0000259" key="2">
    <source>
        <dbReference type="Pfam" id="PF01494"/>
    </source>
</evidence>
<gene>
    <name evidence="3" type="ORF">SAMN05421743_10723</name>
</gene>
<evidence type="ECO:0000313" key="3">
    <source>
        <dbReference type="EMBL" id="SEA68570.1"/>
    </source>
</evidence>
<name>A0A1H4D7Y0_9BACI</name>
<dbReference type="GO" id="GO:0016491">
    <property type="term" value="F:oxidoreductase activity"/>
    <property type="evidence" value="ECO:0007669"/>
    <property type="project" value="UniProtKB-KW"/>
</dbReference>
<sequence length="442" mass="50588">MQTDVFVAGGGVGGLALAVKLASRGVQVTVAEQLKNESPLYKGELLQPKTIAILDHLAVLPEVLEHGHKIETLAFQEVNVNAGDPPEEIESTDLTYNRIASTYNYAIMIPHEKIKAILKNKGSHYGGYFEYLPGARFLGFENGEAQVKYKKQAHAVTADVYIGAEGRSSPTRQAMQVSINRKDYNHHFLTVTIPRPESFQEGKIVTSRTAFLGMFPLPDNQIRTVYMIPAGEYKAIKENGLEQVHEAYGQLEPRLKEDVRSIKDWKQIQLMVPYTYHVDKYVKGNLALLGDAAHTVHPMAGEGMNLAIQDADVLGELLTWCKEHKKPYYAYLPYYEQVRRPRVEFLLRLSHLSALVYSYPYRWWRKIRMRAVDRMYEDDRLHVKQILNTSGLGMWDFSLVDRAIQGSVLPVRKKKVSDIRQKRYIFDENDDYPWKQNDNRKG</sequence>
<keyword evidence="4" id="KW-1185">Reference proteome</keyword>
<protein>
    <submittedName>
        <fullName evidence="3">2-polyprenyl-6-methoxyphenol hydroxylase</fullName>
    </submittedName>
</protein>
<dbReference type="InterPro" id="IPR050631">
    <property type="entry name" value="PheA/TfdB_FAD_monoxygenase"/>
</dbReference>
<dbReference type="InterPro" id="IPR002938">
    <property type="entry name" value="FAD-bd"/>
</dbReference>
<dbReference type="STRING" id="571932.SAMN05421743_10723"/>
<proteinExistence type="predicted"/>
<dbReference type="EMBL" id="FNQR01000007">
    <property type="protein sequence ID" value="SEA68570.1"/>
    <property type="molecule type" value="Genomic_DNA"/>
</dbReference>
<dbReference type="Gene3D" id="3.50.50.60">
    <property type="entry name" value="FAD/NAD(P)-binding domain"/>
    <property type="match status" value="2"/>
</dbReference>
<dbReference type="AlphaFoldDB" id="A0A1H4D7Y0"/>
<dbReference type="Proteomes" id="UP000198584">
    <property type="component" value="Unassembled WGS sequence"/>
</dbReference>
<dbReference type="OrthoDB" id="9766816at2"/>
<dbReference type="PANTHER" id="PTHR43476:SF5">
    <property type="entry name" value="FAD-DEPENDENT MONOOXYGENASE"/>
    <property type="match status" value="1"/>
</dbReference>
<reference evidence="3 4" key="1">
    <citation type="submission" date="2016-10" db="EMBL/GenBank/DDBJ databases">
        <authorList>
            <person name="de Groot N.N."/>
        </authorList>
    </citation>
    <scope>NUCLEOTIDE SEQUENCE [LARGE SCALE GENOMIC DNA]</scope>
    <source>
        <strain evidence="3 4">CCM7597</strain>
    </source>
</reference>
<dbReference type="RefSeq" id="WP_093044815.1">
    <property type="nucleotide sequence ID" value="NZ_FNQR01000007.1"/>
</dbReference>